<reference evidence="2 3" key="1">
    <citation type="submission" date="2021-07" db="EMBL/GenBank/DDBJ databases">
        <title>A novel Jannaschia species isolated from marine dinoflagellate Ceratoperidinium margalefii.</title>
        <authorList>
            <person name="Jiang Y."/>
            <person name="Li Z."/>
        </authorList>
    </citation>
    <scope>NUCLEOTIDE SEQUENCE [LARGE SCALE GENOMIC DNA]</scope>
    <source>
        <strain evidence="2 3">J12C1-MA-4</strain>
    </source>
</reference>
<accession>A0A8F6TY50</accession>
<organism evidence="2 3">
    <name type="scientific">Gymnodinialimonas ceratoperidinii</name>
    <dbReference type="NCBI Taxonomy" id="2856823"/>
    <lineage>
        <taxon>Bacteria</taxon>
        <taxon>Pseudomonadati</taxon>
        <taxon>Pseudomonadota</taxon>
        <taxon>Alphaproteobacteria</taxon>
        <taxon>Rhodobacterales</taxon>
        <taxon>Paracoccaceae</taxon>
        <taxon>Gymnodinialimonas</taxon>
    </lineage>
</organism>
<name>A0A8F6TY50_9RHOB</name>
<dbReference type="AlphaFoldDB" id="A0A8F6TY50"/>
<keyword evidence="1" id="KW-0472">Membrane</keyword>
<evidence type="ECO:0000256" key="1">
    <source>
        <dbReference type="SAM" id="Phobius"/>
    </source>
</evidence>
<dbReference type="KEGG" id="gce:KYE46_03475"/>
<feature type="transmembrane region" description="Helical" evidence="1">
    <location>
        <begin position="6"/>
        <end position="25"/>
    </location>
</feature>
<keyword evidence="1" id="KW-1133">Transmembrane helix</keyword>
<gene>
    <name evidence="2" type="ORF">KYE46_03475</name>
</gene>
<proteinExistence type="predicted"/>
<dbReference type="EMBL" id="CP079194">
    <property type="protein sequence ID" value="QXT40324.1"/>
    <property type="molecule type" value="Genomic_DNA"/>
</dbReference>
<evidence type="ECO:0000313" key="2">
    <source>
        <dbReference type="EMBL" id="QXT40324.1"/>
    </source>
</evidence>
<protein>
    <submittedName>
        <fullName evidence="2">Uncharacterized protein</fullName>
    </submittedName>
</protein>
<evidence type="ECO:0000313" key="3">
    <source>
        <dbReference type="Proteomes" id="UP000825009"/>
    </source>
</evidence>
<keyword evidence="1" id="KW-0812">Transmembrane</keyword>
<dbReference type="Proteomes" id="UP000825009">
    <property type="component" value="Chromosome"/>
</dbReference>
<sequence>MMLKIVTLFLIGIAVLAMFGKLHWLGRSRIGRDRKSGALPKPKTCPECGRMNLRGGPCRACRKGDDG</sequence>
<keyword evidence="3" id="KW-1185">Reference proteome</keyword>